<keyword evidence="9" id="KW-1133">Transmembrane helix</keyword>
<evidence type="ECO:0000256" key="7">
    <source>
        <dbReference type="SAM" id="Coils"/>
    </source>
</evidence>
<evidence type="ECO:0000259" key="10">
    <source>
        <dbReference type="PROSITE" id="PS50109"/>
    </source>
</evidence>
<dbReference type="SUPFAM" id="SSF55874">
    <property type="entry name" value="ATPase domain of HSP90 chaperone/DNA topoisomerase II/histidine kinase"/>
    <property type="match status" value="1"/>
</dbReference>
<feature type="coiled-coil region" evidence="7">
    <location>
        <begin position="359"/>
        <end position="396"/>
    </location>
</feature>
<evidence type="ECO:0000256" key="8">
    <source>
        <dbReference type="SAM" id="MobiDB-lite"/>
    </source>
</evidence>
<reference evidence="12" key="1">
    <citation type="submission" date="2020-07" db="EMBL/GenBank/DDBJ databases">
        <title>Huge and variable diversity of episymbiotic CPR bacteria and DPANN archaea in groundwater ecosystems.</title>
        <authorList>
            <person name="He C.Y."/>
            <person name="Keren R."/>
            <person name="Whittaker M."/>
            <person name="Farag I.F."/>
            <person name="Doudna J."/>
            <person name="Cate J.H.D."/>
            <person name="Banfield J.F."/>
        </authorList>
    </citation>
    <scope>NUCLEOTIDE SEQUENCE</scope>
    <source>
        <strain evidence="12">NC_groundwater_580_Pr5_B-0.1um_64_19</strain>
    </source>
</reference>
<dbReference type="InterPro" id="IPR017232">
    <property type="entry name" value="NtrY"/>
</dbReference>
<dbReference type="InterPro" id="IPR036097">
    <property type="entry name" value="HisK_dim/P_sf"/>
</dbReference>
<dbReference type="InterPro" id="IPR004358">
    <property type="entry name" value="Sig_transdc_His_kin-like_C"/>
</dbReference>
<evidence type="ECO:0000256" key="3">
    <source>
        <dbReference type="ARBA" id="ARBA00012438"/>
    </source>
</evidence>
<evidence type="ECO:0000256" key="4">
    <source>
        <dbReference type="ARBA" id="ARBA00022553"/>
    </source>
</evidence>
<dbReference type="SMART" id="SM00388">
    <property type="entry name" value="HisKA"/>
    <property type="match status" value="1"/>
</dbReference>
<dbReference type="PANTHER" id="PTHR43065">
    <property type="entry name" value="SENSOR HISTIDINE KINASE"/>
    <property type="match status" value="1"/>
</dbReference>
<dbReference type="GO" id="GO:0016020">
    <property type="term" value="C:membrane"/>
    <property type="evidence" value="ECO:0007669"/>
    <property type="project" value="UniProtKB-SubCell"/>
</dbReference>
<feature type="transmembrane region" description="Helical" evidence="9">
    <location>
        <begin position="52"/>
        <end position="77"/>
    </location>
</feature>
<dbReference type="Gene3D" id="3.30.565.10">
    <property type="entry name" value="Histidine kinase-like ATPase, C-terminal domain"/>
    <property type="match status" value="1"/>
</dbReference>
<dbReference type="Gene3D" id="1.10.287.130">
    <property type="match status" value="1"/>
</dbReference>
<feature type="region of interest" description="Disordered" evidence="8">
    <location>
        <begin position="732"/>
        <end position="752"/>
    </location>
</feature>
<gene>
    <name evidence="12" type="ORF">HYX28_03955</name>
</gene>
<dbReference type="InterPro" id="IPR013656">
    <property type="entry name" value="PAS_4"/>
</dbReference>
<evidence type="ECO:0000256" key="5">
    <source>
        <dbReference type="ARBA" id="ARBA00022679"/>
    </source>
</evidence>
<proteinExistence type="predicted"/>
<dbReference type="CDD" id="cd00075">
    <property type="entry name" value="HATPase"/>
    <property type="match status" value="1"/>
</dbReference>
<evidence type="ECO:0000256" key="1">
    <source>
        <dbReference type="ARBA" id="ARBA00000085"/>
    </source>
</evidence>
<keyword evidence="7" id="KW-0175">Coiled coil</keyword>
<accession>A0A932A733</accession>
<dbReference type="GO" id="GO:0000155">
    <property type="term" value="F:phosphorelay sensor kinase activity"/>
    <property type="evidence" value="ECO:0007669"/>
    <property type="project" value="InterPro"/>
</dbReference>
<feature type="transmembrane region" description="Helical" evidence="9">
    <location>
        <begin position="97"/>
        <end position="119"/>
    </location>
</feature>
<keyword evidence="5" id="KW-0808">Transferase</keyword>
<dbReference type="PROSITE" id="PS50885">
    <property type="entry name" value="HAMP"/>
    <property type="match status" value="1"/>
</dbReference>
<evidence type="ECO:0000313" key="13">
    <source>
        <dbReference type="Proteomes" id="UP000779809"/>
    </source>
</evidence>
<feature type="domain" description="Histidine kinase" evidence="10">
    <location>
        <begin position="513"/>
        <end position="730"/>
    </location>
</feature>
<keyword evidence="6" id="KW-0418">Kinase</keyword>
<dbReference type="SUPFAM" id="SSF55785">
    <property type="entry name" value="PYP-like sensor domain (PAS domain)"/>
    <property type="match status" value="1"/>
</dbReference>
<dbReference type="Gene3D" id="3.30.450.20">
    <property type="entry name" value="PAS domain"/>
    <property type="match status" value="1"/>
</dbReference>
<dbReference type="SMART" id="SM00091">
    <property type="entry name" value="PAS"/>
    <property type="match status" value="1"/>
</dbReference>
<dbReference type="PIRSF" id="PIRSF037532">
    <property type="entry name" value="STHK_NtrY"/>
    <property type="match status" value="1"/>
</dbReference>
<dbReference type="Pfam" id="PF00512">
    <property type="entry name" value="HisKA"/>
    <property type="match status" value="1"/>
</dbReference>
<dbReference type="CDD" id="cd00082">
    <property type="entry name" value="HisKA"/>
    <property type="match status" value="1"/>
</dbReference>
<dbReference type="CDD" id="cd00130">
    <property type="entry name" value="PAS"/>
    <property type="match status" value="1"/>
</dbReference>
<dbReference type="Pfam" id="PF00672">
    <property type="entry name" value="HAMP"/>
    <property type="match status" value="1"/>
</dbReference>
<dbReference type="PRINTS" id="PR00344">
    <property type="entry name" value="BCTRLSENSOR"/>
</dbReference>
<evidence type="ECO:0000259" key="11">
    <source>
        <dbReference type="PROSITE" id="PS50885"/>
    </source>
</evidence>
<comment type="catalytic activity">
    <reaction evidence="1">
        <text>ATP + protein L-histidine = ADP + protein N-phospho-L-histidine.</text>
        <dbReference type="EC" id="2.7.13.3"/>
    </reaction>
</comment>
<dbReference type="SMART" id="SM00304">
    <property type="entry name" value="HAMP"/>
    <property type="match status" value="1"/>
</dbReference>
<dbReference type="Pfam" id="PF02518">
    <property type="entry name" value="HATPase_c"/>
    <property type="match status" value="1"/>
</dbReference>
<keyword evidence="9" id="KW-0472">Membrane</keyword>
<dbReference type="InterPro" id="IPR003661">
    <property type="entry name" value="HisK_dim/P_dom"/>
</dbReference>
<dbReference type="CDD" id="cd06225">
    <property type="entry name" value="HAMP"/>
    <property type="match status" value="1"/>
</dbReference>
<dbReference type="SUPFAM" id="SSF47384">
    <property type="entry name" value="Homodimeric domain of signal transducing histidine kinase"/>
    <property type="match status" value="1"/>
</dbReference>
<dbReference type="PANTHER" id="PTHR43065:SF42">
    <property type="entry name" value="TWO-COMPONENT SENSOR PPRA"/>
    <property type="match status" value="1"/>
</dbReference>
<comment type="caution">
    <text evidence="12">The sequence shown here is derived from an EMBL/GenBank/DDBJ whole genome shotgun (WGS) entry which is preliminary data.</text>
</comment>
<feature type="domain" description="HAMP" evidence="11">
    <location>
        <begin position="315"/>
        <end position="367"/>
    </location>
</feature>
<name>A0A932A733_9BACT</name>
<organism evidence="12 13">
    <name type="scientific">Candidatus Korobacter versatilis</name>
    <dbReference type="NCBI Taxonomy" id="658062"/>
    <lineage>
        <taxon>Bacteria</taxon>
        <taxon>Pseudomonadati</taxon>
        <taxon>Acidobacteriota</taxon>
        <taxon>Terriglobia</taxon>
        <taxon>Terriglobales</taxon>
        <taxon>Candidatus Korobacteraceae</taxon>
        <taxon>Candidatus Korobacter</taxon>
    </lineage>
</organism>
<dbReference type="InterPro" id="IPR003594">
    <property type="entry name" value="HATPase_dom"/>
</dbReference>
<dbReference type="NCBIfam" id="TIGR00229">
    <property type="entry name" value="sensory_box"/>
    <property type="match status" value="1"/>
</dbReference>
<comment type="subcellular location">
    <subcellularLocation>
        <location evidence="2">Membrane</location>
    </subcellularLocation>
</comment>
<sequence length="752" mass="82824">MASTPQNPKSSGRRMTGVIILLVVVVLLFLALASQTAFNLTFLRPETSEQTLLFTALSALIFLVFVALTFVLGRNLLKLYAERRTGVLGSKFRTRMVVGALLLSFLPVIFLFQFAYLLMNRSIEKWFSGPVEELREESGRVATMMARYAADNARSEADAIASTPEVRRAFATGNYSAVLAEFHRHQQTLQGGFAVATVADDSVASLGLPQPWGVLRSKLRAAAEAHGKQLPAFMLGDKEYILGAASIEDGGRIIVAIPLPAQFSSTLSEIEQTQRRYFELAQQRKQVRRTYIGFLLLLTVLVLFAATWLALFLSKQVTRPVSALAEATDQISKGNLTYRVDVPAANELGDLVASFNRMATELESNRKQIEASTRDVEDANVELEQRRRQIETILESIPTGVLSLNDDKRVTRTNHVFLRIFGAAKVATGSTLRDLFPPEVVDDIEHMLRKADRMGTSSSQMEIAGARGRVHVSLTVASLQLERQRLGYVLVFEDLSDLLKAQKQAAWREVARRVAHEIKNPLTPIALSAERIRRHLERGAIPDEESIAVIHGCAETIAGAIETVRTLVDEFSTLARFPASQPEPADINAVIEGALALFNGRLDGIAVRTELDRSLPKVLADPEAIRRAIANLVDNAAEAMQESLLREVHISTALLGNRDAVEIVVADTGHGVTRELKEKLFLPYFSTKKRGTGLGLAIVSRIIEDHHGSIRVEENLPVGARFIVELPVASESEAHLPPEDPAKTSHAQHPDR</sequence>
<dbReference type="AlphaFoldDB" id="A0A932A733"/>
<dbReference type="EC" id="2.7.13.3" evidence="3"/>
<dbReference type="Gene3D" id="6.10.340.10">
    <property type="match status" value="1"/>
</dbReference>
<dbReference type="InterPro" id="IPR005467">
    <property type="entry name" value="His_kinase_dom"/>
</dbReference>
<evidence type="ECO:0000313" key="12">
    <source>
        <dbReference type="EMBL" id="MBI2677914.1"/>
    </source>
</evidence>
<evidence type="ECO:0000256" key="6">
    <source>
        <dbReference type="ARBA" id="ARBA00022777"/>
    </source>
</evidence>
<protein>
    <recommendedName>
        <fullName evidence="3">histidine kinase</fullName>
        <ecNumber evidence="3">2.7.13.3</ecNumber>
    </recommendedName>
</protein>
<dbReference type="InterPro" id="IPR000014">
    <property type="entry name" value="PAS"/>
</dbReference>
<dbReference type="SUPFAM" id="SSF158472">
    <property type="entry name" value="HAMP domain-like"/>
    <property type="match status" value="1"/>
</dbReference>
<dbReference type="Proteomes" id="UP000779809">
    <property type="component" value="Unassembled WGS sequence"/>
</dbReference>
<dbReference type="InterPro" id="IPR003660">
    <property type="entry name" value="HAMP_dom"/>
</dbReference>
<dbReference type="EMBL" id="JACPNR010000005">
    <property type="protein sequence ID" value="MBI2677914.1"/>
    <property type="molecule type" value="Genomic_DNA"/>
</dbReference>
<evidence type="ECO:0000256" key="9">
    <source>
        <dbReference type="SAM" id="Phobius"/>
    </source>
</evidence>
<feature type="transmembrane region" description="Helical" evidence="9">
    <location>
        <begin position="291"/>
        <end position="313"/>
    </location>
</feature>
<dbReference type="InterPro" id="IPR036890">
    <property type="entry name" value="HATPase_C_sf"/>
</dbReference>
<dbReference type="SMART" id="SM00387">
    <property type="entry name" value="HATPase_c"/>
    <property type="match status" value="1"/>
</dbReference>
<keyword evidence="9" id="KW-0812">Transmembrane</keyword>
<dbReference type="Pfam" id="PF08448">
    <property type="entry name" value="PAS_4"/>
    <property type="match status" value="1"/>
</dbReference>
<keyword evidence="4" id="KW-0597">Phosphoprotein</keyword>
<evidence type="ECO:0000256" key="2">
    <source>
        <dbReference type="ARBA" id="ARBA00004370"/>
    </source>
</evidence>
<dbReference type="PROSITE" id="PS50109">
    <property type="entry name" value="HIS_KIN"/>
    <property type="match status" value="1"/>
</dbReference>
<dbReference type="InterPro" id="IPR035965">
    <property type="entry name" value="PAS-like_dom_sf"/>
</dbReference>